<sequence>MPNPKASLSPMPLSGLLSFPLTPFDTHLELDLDVFSDHLEAQIAAGPGAVFVACGTGEFGSLSLDELSQLAARAVEVAAGRLPVWLGAGGGAAGARACVRVARDRGVDGVLLMPPYLVAGPPAGTLDYVRYAVADAQVPTVVYHRGTAVFTPEAAVRLLDVPSVVGLKDGYGDIELMSKIVTTVRASGHARAASFEFLNGLPTAEMSARAYRAIGVELYSSAVHAFAPAIAHGFREALLADDSPTVDKFLSAFYLPLVALRDTTPGFAVALVKAAAVLRGSKVGGVRPPLVDPAPAQVDQLAEIIEKGLALVR</sequence>
<dbReference type="InterPro" id="IPR002220">
    <property type="entry name" value="DapA-like"/>
</dbReference>
<evidence type="ECO:0000256" key="2">
    <source>
        <dbReference type="PIRNR" id="PIRNR001365"/>
    </source>
</evidence>
<accession>A0ABN2INW5</accession>
<dbReference type="SUPFAM" id="SSF51569">
    <property type="entry name" value="Aldolase"/>
    <property type="match status" value="1"/>
</dbReference>
<reference evidence="3 4" key="1">
    <citation type="journal article" date="2019" name="Int. J. Syst. Evol. Microbiol.">
        <title>The Global Catalogue of Microorganisms (GCM) 10K type strain sequencing project: providing services to taxonomists for standard genome sequencing and annotation.</title>
        <authorList>
            <consortium name="The Broad Institute Genomics Platform"/>
            <consortium name="The Broad Institute Genome Sequencing Center for Infectious Disease"/>
            <person name="Wu L."/>
            <person name="Ma J."/>
        </authorList>
    </citation>
    <scope>NUCLEOTIDE SEQUENCE [LARGE SCALE GENOMIC DNA]</scope>
    <source>
        <strain evidence="3 4">JCM 14718</strain>
    </source>
</reference>
<dbReference type="EMBL" id="BAAANY010000032">
    <property type="protein sequence ID" value="GAA1708693.1"/>
    <property type="molecule type" value="Genomic_DNA"/>
</dbReference>
<dbReference type="SMART" id="SM01130">
    <property type="entry name" value="DHDPS"/>
    <property type="match status" value="1"/>
</dbReference>
<evidence type="ECO:0000313" key="3">
    <source>
        <dbReference type="EMBL" id="GAA1708693.1"/>
    </source>
</evidence>
<dbReference type="Pfam" id="PF00701">
    <property type="entry name" value="DHDPS"/>
    <property type="match status" value="1"/>
</dbReference>
<evidence type="ECO:0000313" key="4">
    <source>
        <dbReference type="Proteomes" id="UP001500618"/>
    </source>
</evidence>
<protein>
    <submittedName>
        <fullName evidence="3">5-dehydro-4-deoxyglucarate dehydratase</fullName>
    </submittedName>
</protein>
<dbReference type="PIRSF" id="PIRSF001365">
    <property type="entry name" value="DHDPS"/>
    <property type="match status" value="1"/>
</dbReference>
<dbReference type="Proteomes" id="UP001500618">
    <property type="component" value="Unassembled WGS sequence"/>
</dbReference>
<proteinExistence type="inferred from homology"/>
<dbReference type="InterPro" id="IPR013785">
    <property type="entry name" value="Aldolase_TIM"/>
</dbReference>
<dbReference type="PANTHER" id="PTHR12128">
    <property type="entry name" value="DIHYDRODIPICOLINATE SYNTHASE"/>
    <property type="match status" value="1"/>
</dbReference>
<gene>
    <name evidence="3" type="ORF">GCM10009765_67790</name>
</gene>
<evidence type="ECO:0000256" key="1">
    <source>
        <dbReference type="ARBA" id="ARBA00023239"/>
    </source>
</evidence>
<dbReference type="PANTHER" id="PTHR12128:SF19">
    <property type="entry name" value="5-DEHYDRO-4-DEOXYGLUCARATE DEHYDRATASE 2-RELATED"/>
    <property type="match status" value="1"/>
</dbReference>
<organism evidence="3 4">
    <name type="scientific">Fodinicola feengrottensis</name>
    <dbReference type="NCBI Taxonomy" id="435914"/>
    <lineage>
        <taxon>Bacteria</taxon>
        <taxon>Bacillati</taxon>
        <taxon>Actinomycetota</taxon>
        <taxon>Actinomycetes</taxon>
        <taxon>Mycobacteriales</taxon>
        <taxon>Fodinicola</taxon>
    </lineage>
</organism>
<name>A0ABN2INW5_9ACTN</name>
<comment type="caution">
    <text evidence="3">The sequence shown here is derived from an EMBL/GenBank/DDBJ whole genome shotgun (WGS) entry which is preliminary data.</text>
</comment>
<keyword evidence="4" id="KW-1185">Reference proteome</keyword>
<keyword evidence="1 2" id="KW-0456">Lyase</keyword>
<comment type="similarity">
    <text evidence="2">Belongs to the DapA family.</text>
</comment>
<dbReference type="Gene3D" id="3.20.20.70">
    <property type="entry name" value="Aldolase class I"/>
    <property type="match status" value="1"/>
</dbReference>
<dbReference type="NCBIfam" id="NF002958">
    <property type="entry name" value="PRK03620.1"/>
    <property type="match status" value="1"/>
</dbReference>